<dbReference type="Proteomes" id="UP000287872">
    <property type="component" value="Unassembled WGS sequence"/>
</dbReference>
<dbReference type="NCBIfam" id="TIGR00762">
    <property type="entry name" value="DegV"/>
    <property type="match status" value="1"/>
</dbReference>
<dbReference type="InterPro" id="IPR003797">
    <property type="entry name" value="DegV"/>
</dbReference>
<dbReference type="RefSeq" id="WP_125000720.1">
    <property type="nucleotide sequence ID" value="NZ_BHYK01000009.1"/>
</dbReference>
<keyword evidence="1" id="KW-0446">Lipid-binding</keyword>
<dbReference type="OrthoDB" id="9780216at2"/>
<name>A0A401UL78_9CLOT</name>
<organism evidence="2 3">
    <name type="scientific">Clostridium tagluense</name>
    <dbReference type="NCBI Taxonomy" id="360422"/>
    <lineage>
        <taxon>Bacteria</taxon>
        <taxon>Bacillati</taxon>
        <taxon>Bacillota</taxon>
        <taxon>Clostridia</taxon>
        <taxon>Eubacteriales</taxon>
        <taxon>Clostridiaceae</taxon>
        <taxon>Clostridium</taxon>
    </lineage>
</organism>
<reference evidence="2 3" key="1">
    <citation type="submission" date="2018-11" db="EMBL/GenBank/DDBJ databases">
        <title>Genome sequencing and assembly of Clostridium tagluense strain A121.</title>
        <authorList>
            <person name="Murakami T."/>
            <person name="Segawa T."/>
            <person name="Shcherbakova V.A."/>
            <person name="Mori H."/>
            <person name="Yoshimura Y."/>
        </authorList>
    </citation>
    <scope>NUCLEOTIDE SEQUENCE [LARGE SCALE GENOMIC DNA]</scope>
    <source>
        <strain evidence="2 3">A121</strain>
    </source>
</reference>
<sequence>MTVKIITDSTSYISEELIKKYDISITSLTVIFENEEFKEINIKNETFYEKLHESISIPTSSQPSLEEMYSILEKNVKDNNEVVGVFLSSEMSGTYSNACLAKNMILESYPNALIQIIDSRSNCMQLGFAALTGAIAAQNGKSIAEVACNVKDNIKRSRFLFIPDTLEYLKKGGRIGGASALLGTIFQIKPILTVVDGKTELFNKVRTKKRAIQTMVDKFIEDISSHGLGEVMIHHINDVEGAQAFAKIIEECIGKKVDIAPIGPVIGTHVGPGALGIVYYTKTDL</sequence>
<dbReference type="InterPro" id="IPR043168">
    <property type="entry name" value="DegV_C"/>
</dbReference>
<dbReference type="PANTHER" id="PTHR33434">
    <property type="entry name" value="DEGV DOMAIN-CONTAINING PROTEIN DR_1986-RELATED"/>
    <property type="match status" value="1"/>
</dbReference>
<dbReference type="PROSITE" id="PS51482">
    <property type="entry name" value="DEGV"/>
    <property type="match status" value="1"/>
</dbReference>
<evidence type="ECO:0008006" key="4">
    <source>
        <dbReference type="Google" id="ProtNLM"/>
    </source>
</evidence>
<dbReference type="Gene3D" id="3.30.1180.10">
    <property type="match status" value="1"/>
</dbReference>
<accession>A0A401UL78</accession>
<proteinExistence type="predicted"/>
<evidence type="ECO:0000313" key="3">
    <source>
        <dbReference type="Proteomes" id="UP000287872"/>
    </source>
</evidence>
<evidence type="ECO:0000313" key="2">
    <source>
        <dbReference type="EMBL" id="GCD10316.1"/>
    </source>
</evidence>
<keyword evidence="3" id="KW-1185">Reference proteome</keyword>
<gene>
    <name evidence="2" type="ORF">Ctaglu_19390</name>
</gene>
<dbReference type="PANTHER" id="PTHR33434:SF2">
    <property type="entry name" value="FATTY ACID-BINDING PROTEIN TM_1468"/>
    <property type="match status" value="1"/>
</dbReference>
<dbReference type="SUPFAM" id="SSF82549">
    <property type="entry name" value="DAK1/DegV-like"/>
    <property type="match status" value="1"/>
</dbReference>
<protein>
    <recommendedName>
        <fullName evidence="4">DegV family protein</fullName>
    </recommendedName>
</protein>
<dbReference type="AlphaFoldDB" id="A0A401UL78"/>
<comment type="caution">
    <text evidence="2">The sequence shown here is derived from an EMBL/GenBank/DDBJ whole genome shotgun (WGS) entry which is preliminary data.</text>
</comment>
<dbReference type="Gene3D" id="3.40.50.10170">
    <property type="match status" value="1"/>
</dbReference>
<dbReference type="GO" id="GO:0008289">
    <property type="term" value="F:lipid binding"/>
    <property type="evidence" value="ECO:0007669"/>
    <property type="project" value="UniProtKB-KW"/>
</dbReference>
<dbReference type="Pfam" id="PF02645">
    <property type="entry name" value="DegV"/>
    <property type="match status" value="1"/>
</dbReference>
<dbReference type="EMBL" id="BHYK01000009">
    <property type="protein sequence ID" value="GCD10316.1"/>
    <property type="molecule type" value="Genomic_DNA"/>
</dbReference>
<evidence type="ECO:0000256" key="1">
    <source>
        <dbReference type="ARBA" id="ARBA00023121"/>
    </source>
</evidence>
<dbReference type="InterPro" id="IPR050270">
    <property type="entry name" value="DegV_domain_contain"/>
</dbReference>